<dbReference type="Pfam" id="PF19573">
    <property type="entry name" value="DUF6089"/>
    <property type="match status" value="1"/>
</dbReference>
<dbReference type="InterPro" id="IPR045743">
    <property type="entry name" value="DUF6089"/>
</dbReference>
<accession>A0A7G5XH61</accession>
<keyword evidence="1" id="KW-0732">Signal</keyword>
<name>A0A7G5XH61_9BACT</name>
<feature type="domain" description="DUF6089" evidence="2">
    <location>
        <begin position="31"/>
        <end position="215"/>
    </location>
</feature>
<reference evidence="4" key="1">
    <citation type="submission" date="2020-08" db="EMBL/GenBank/DDBJ databases">
        <title>Lacibacter sp. S13-6-6 genome sequencing.</title>
        <authorList>
            <person name="Jin L."/>
        </authorList>
    </citation>
    <scope>NUCLEOTIDE SEQUENCE [LARGE SCALE GENOMIC DNA]</scope>
    <source>
        <strain evidence="4">S13-6-6</strain>
    </source>
</reference>
<dbReference type="SUPFAM" id="SSF56925">
    <property type="entry name" value="OMPA-like"/>
    <property type="match status" value="1"/>
</dbReference>
<protein>
    <submittedName>
        <fullName evidence="3">Outer membrane beta-barrel protein</fullName>
    </submittedName>
</protein>
<evidence type="ECO:0000313" key="4">
    <source>
        <dbReference type="Proteomes" id="UP000515344"/>
    </source>
</evidence>
<keyword evidence="4" id="KW-1185">Reference proteome</keyword>
<organism evidence="3 4">
    <name type="scientific">Lacibacter sediminis</name>
    <dbReference type="NCBI Taxonomy" id="2760713"/>
    <lineage>
        <taxon>Bacteria</taxon>
        <taxon>Pseudomonadati</taxon>
        <taxon>Bacteroidota</taxon>
        <taxon>Chitinophagia</taxon>
        <taxon>Chitinophagales</taxon>
        <taxon>Chitinophagaceae</taxon>
        <taxon>Lacibacter</taxon>
    </lineage>
</organism>
<dbReference type="KEGG" id="lacs:H4075_01045"/>
<proteinExistence type="predicted"/>
<dbReference type="Gene3D" id="2.40.160.20">
    <property type="match status" value="1"/>
</dbReference>
<feature type="signal peptide" evidence="1">
    <location>
        <begin position="1"/>
        <end position="22"/>
    </location>
</feature>
<evidence type="ECO:0000313" key="3">
    <source>
        <dbReference type="EMBL" id="QNA44814.1"/>
    </source>
</evidence>
<dbReference type="Proteomes" id="UP000515344">
    <property type="component" value="Chromosome"/>
</dbReference>
<evidence type="ECO:0000256" key="1">
    <source>
        <dbReference type="SAM" id="SignalP"/>
    </source>
</evidence>
<dbReference type="EMBL" id="CP060007">
    <property type="protein sequence ID" value="QNA44814.1"/>
    <property type="molecule type" value="Genomic_DNA"/>
</dbReference>
<dbReference type="InterPro" id="IPR011250">
    <property type="entry name" value="OMP/PagP_B-barrel"/>
</dbReference>
<evidence type="ECO:0000259" key="2">
    <source>
        <dbReference type="Pfam" id="PF19573"/>
    </source>
</evidence>
<gene>
    <name evidence="3" type="ORF">H4075_01045</name>
</gene>
<sequence length="280" mass="31391">MKTLLFTLILLSLCVAPFIVRAQYDGYKHEGEFGVQLGAAHYFGDLNPDKKLNRPKLAGGVFFRKQINNYVAIRIGANFAQLGYSDIYEKKNEFRMRRNLSFNTNLWELMLQGDFNFFRFNPTNPGERFTPYITFGAGVFNFDPYAYLNDTKYFLRPLGTEGQGSAAYPDRKLYSTTAFAFPVGIGVKFALTDRTNLNFEIAHRFTTTDFIDDVSGTYAGLATFPVGSPASFLQDRSYETGTPIGVAGTQRGFSGPRDQYIMATVGITFSITSYKCPTAN</sequence>
<dbReference type="AlphaFoldDB" id="A0A7G5XH61"/>
<dbReference type="RefSeq" id="WP_182803328.1">
    <property type="nucleotide sequence ID" value="NZ_CP060007.1"/>
</dbReference>
<feature type="chain" id="PRO_5028973826" evidence="1">
    <location>
        <begin position="23"/>
        <end position="280"/>
    </location>
</feature>